<organism evidence="8 9">
    <name type="scientific">Proteiniphilum saccharofermentans</name>
    <dbReference type="NCBI Taxonomy" id="1642647"/>
    <lineage>
        <taxon>Bacteria</taxon>
        <taxon>Pseudomonadati</taxon>
        <taxon>Bacteroidota</taxon>
        <taxon>Bacteroidia</taxon>
        <taxon>Bacteroidales</taxon>
        <taxon>Dysgonomonadaceae</taxon>
        <taxon>Proteiniphilum</taxon>
    </lineage>
</organism>
<dbReference type="PANTHER" id="PTHR38461">
    <property type="entry name" value="4-DEOXY-L-THREO-5-HEXOSULOSE-URONATE KETOL-ISOMERASE"/>
    <property type="match status" value="1"/>
</dbReference>
<comment type="function">
    <text evidence="7">Catalyzes the isomerization of 5-dehydro-4-deoxy-D-glucuronate to 3-deoxy-D-glycero-2,5-hexodiulosonate.</text>
</comment>
<dbReference type="InterPro" id="IPR011051">
    <property type="entry name" value="RmlC_Cupin_sf"/>
</dbReference>
<dbReference type="PANTHER" id="PTHR38461:SF1">
    <property type="entry name" value="4-DEOXY-L-THREO-5-HEXOSULOSE-URONATE KETOL-ISOMERASE"/>
    <property type="match status" value="1"/>
</dbReference>
<feature type="binding site" evidence="7">
    <location>
        <position position="228"/>
    </location>
    <ligand>
        <name>Zn(2+)</name>
        <dbReference type="ChEBI" id="CHEBI:29105"/>
    </ligand>
</feature>
<keyword evidence="5 7" id="KW-0862">Zinc</keyword>
<dbReference type="GO" id="GO:0008270">
    <property type="term" value="F:zinc ion binding"/>
    <property type="evidence" value="ECO:0007669"/>
    <property type="project" value="UniProtKB-UniRule"/>
</dbReference>
<dbReference type="KEGG" id="psac:PSM36_3436"/>
<evidence type="ECO:0000313" key="8">
    <source>
        <dbReference type="EMBL" id="SCD22220.1"/>
    </source>
</evidence>
<sequence>MYTGSIVEGVLHRKQQIIKKQTYMKTNYQLRYAAHPEDAKSYDTQRLRRDFLIEKIFAPDEVNMVYSMYDRMIVGGAMPVNEPLHLEAIDPLKQPIFLCRRELGIFNVGGKGRVKVGETVFDLDYKEALYLGSGEREVYFESDDAAKPAKFYFNSATAHRNYPDKKVTKADAVVAEMGALETSNRRNINKMIVNQVLPTCQLQMGMTELDPGSVWNTMPAHIHSRRMEAYFYFEVPEDQAVCHFMGEPDETRHIWMHNDQAVLSPEWSIHSGAATSNYTFIWGMAGENLDYGDQDFSKITDLR</sequence>
<proteinExistence type="inferred from homology"/>
<dbReference type="CDD" id="cd20491">
    <property type="entry name" value="cupin_KduI_C"/>
    <property type="match status" value="1"/>
</dbReference>
<dbReference type="InterPro" id="IPR007045">
    <property type="entry name" value="KduI"/>
</dbReference>
<dbReference type="AlphaFoldDB" id="A0A1R3T4Q2"/>
<keyword evidence="4 7" id="KW-0479">Metal-binding</keyword>
<feature type="binding site" evidence="7">
    <location>
        <position position="223"/>
    </location>
    <ligand>
        <name>Zn(2+)</name>
        <dbReference type="ChEBI" id="CHEBI:29105"/>
    </ligand>
</feature>
<dbReference type="STRING" id="1642647.PSM36_3436"/>
<feature type="binding site" evidence="7">
    <location>
        <position position="221"/>
    </location>
    <ligand>
        <name>Zn(2+)</name>
        <dbReference type="ChEBI" id="CHEBI:29105"/>
    </ligand>
</feature>
<dbReference type="HAMAP" id="MF_00687">
    <property type="entry name" value="KduI"/>
    <property type="match status" value="1"/>
</dbReference>
<dbReference type="GO" id="GO:0045490">
    <property type="term" value="P:pectin catabolic process"/>
    <property type="evidence" value="ECO:0007669"/>
    <property type="project" value="UniProtKB-UniRule"/>
</dbReference>
<evidence type="ECO:0000313" key="9">
    <source>
        <dbReference type="Proteomes" id="UP000187464"/>
    </source>
</evidence>
<dbReference type="NCBIfam" id="NF002091">
    <property type="entry name" value="PRK00924.1"/>
    <property type="match status" value="1"/>
</dbReference>
<evidence type="ECO:0000256" key="2">
    <source>
        <dbReference type="ARBA" id="ARBA00005148"/>
    </source>
</evidence>
<keyword evidence="6 7" id="KW-0413">Isomerase</keyword>
<evidence type="ECO:0000256" key="5">
    <source>
        <dbReference type="ARBA" id="ARBA00022833"/>
    </source>
</evidence>
<keyword evidence="9" id="KW-1185">Reference proteome</keyword>
<dbReference type="CDD" id="cd20294">
    <property type="entry name" value="cupin_KduI_N"/>
    <property type="match status" value="1"/>
</dbReference>
<dbReference type="EC" id="5.3.1.17" evidence="7"/>
<dbReference type="InterPro" id="IPR027449">
    <property type="entry name" value="KduI_N"/>
</dbReference>
<dbReference type="Gene3D" id="2.60.120.520">
    <property type="entry name" value="pectin degrading enzyme 5-keto 4- deoxyuronate isomerase, domain 1"/>
    <property type="match status" value="1"/>
</dbReference>
<feature type="binding site" evidence="7">
    <location>
        <position position="270"/>
    </location>
    <ligand>
        <name>Zn(2+)</name>
        <dbReference type="ChEBI" id="CHEBI:29105"/>
    </ligand>
</feature>
<comment type="pathway">
    <text evidence="2 7">Glycan metabolism; pectin degradation; 2-dehydro-3-deoxy-D-gluconate from pectin: step 4/5.</text>
</comment>
<protein>
    <recommendedName>
        <fullName evidence="7">4-deoxy-L-threo-5-hexosulose-uronate ketol-isomerase</fullName>
        <ecNumber evidence="7">5.3.1.17</ecNumber>
    </recommendedName>
    <alternativeName>
        <fullName evidence="7">5-keto-4-deoxyuronate isomerase</fullName>
    </alternativeName>
    <alternativeName>
        <fullName evidence="7">DKI isomerase</fullName>
    </alternativeName>
</protein>
<dbReference type="EMBL" id="LT605205">
    <property type="protein sequence ID" value="SCD22220.1"/>
    <property type="molecule type" value="Genomic_DNA"/>
</dbReference>
<comment type="cofactor">
    <cofactor evidence="7">
        <name>Zn(2+)</name>
        <dbReference type="ChEBI" id="CHEBI:29105"/>
    </cofactor>
    <text evidence="7">Binds 1 zinc ion per subunit.</text>
</comment>
<comment type="catalytic activity">
    <reaction evidence="1 7">
        <text>5-dehydro-4-deoxy-D-glucuronate = 3-deoxy-D-glycero-2,5-hexodiulosonate</text>
        <dbReference type="Rhea" id="RHEA:23896"/>
        <dbReference type="ChEBI" id="CHEBI:17117"/>
        <dbReference type="ChEBI" id="CHEBI:29071"/>
        <dbReference type="EC" id="5.3.1.17"/>
    </reaction>
</comment>
<dbReference type="InterPro" id="IPR014710">
    <property type="entry name" value="RmlC-like_jellyroll"/>
</dbReference>
<comment type="similarity">
    <text evidence="3 7">Belongs to the KduI family.</text>
</comment>
<name>A0A1R3T4Q2_9BACT</name>
<evidence type="ECO:0000256" key="1">
    <source>
        <dbReference type="ARBA" id="ARBA00000552"/>
    </source>
</evidence>
<evidence type="ECO:0000256" key="4">
    <source>
        <dbReference type="ARBA" id="ARBA00022723"/>
    </source>
</evidence>
<dbReference type="UniPathway" id="UPA00545">
    <property type="reaction ID" value="UER00826"/>
</dbReference>
<evidence type="ECO:0000256" key="6">
    <source>
        <dbReference type="ARBA" id="ARBA00023235"/>
    </source>
</evidence>
<dbReference type="Gene3D" id="2.60.120.10">
    <property type="entry name" value="Jelly Rolls"/>
    <property type="match status" value="1"/>
</dbReference>
<dbReference type="PIRSF" id="PIRSF006625">
    <property type="entry name" value="KduI"/>
    <property type="match status" value="1"/>
</dbReference>
<dbReference type="FunFam" id="2.60.120.10:FF:000018">
    <property type="entry name" value="4-deoxy-L-threo-5-hexosulose-uronate ketol-isomerase"/>
    <property type="match status" value="1"/>
</dbReference>
<dbReference type="InterPro" id="IPR021120">
    <property type="entry name" value="KduI/IolB_isomerase"/>
</dbReference>
<gene>
    <name evidence="7 8" type="primary">kduI</name>
    <name evidence="8" type="ORF">PSM36_3436</name>
</gene>
<accession>A0A1R3T4Q2</accession>
<dbReference type="GO" id="GO:0008697">
    <property type="term" value="F:4-deoxy-L-threo-5-hexosulose-uronate ketol-isomerase activity"/>
    <property type="evidence" value="ECO:0007669"/>
    <property type="project" value="UniProtKB-UniRule"/>
</dbReference>
<reference evidence="8 9" key="1">
    <citation type="submission" date="2016-08" db="EMBL/GenBank/DDBJ databases">
        <authorList>
            <person name="Seilhamer J.J."/>
        </authorList>
    </citation>
    <scope>NUCLEOTIDE SEQUENCE [LARGE SCALE GENOMIC DNA]</scope>
    <source>
        <strain evidence="8">M3/6</strain>
    </source>
</reference>
<evidence type="ECO:0000256" key="7">
    <source>
        <dbReference type="HAMAP-Rule" id="MF_00687"/>
    </source>
</evidence>
<dbReference type="Pfam" id="PF04962">
    <property type="entry name" value="KduI"/>
    <property type="match status" value="1"/>
</dbReference>
<dbReference type="GO" id="GO:0042840">
    <property type="term" value="P:D-glucuronate catabolic process"/>
    <property type="evidence" value="ECO:0007669"/>
    <property type="project" value="TreeGrafter"/>
</dbReference>
<dbReference type="Proteomes" id="UP000187464">
    <property type="component" value="Chromosome I"/>
</dbReference>
<dbReference type="GO" id="GO:0019698">
    <property type="term" value="P:D-galacturonate catabolic process"/>
    <property type="evidence" value="ECO:0007669"/>
    <property type="project" value="TreeGrafter"/>
</dbReference>
<dbReference type="SUPFAM" id="SSF51182">
    <property type="entry name" value="RmlC-like cupins"/>
    <property type="match status" value="1"/>
</dbReference>
<evidence type="ECO:0000256" key="3">
    <source>
        <dbReference type="ARBA" id="ARBA00008086"/>
    </source>
</evidence>